<evidence type="ECO:0000313" key="1">
    <source>
        <dbReference type="EMBL" id="OGL42247.1"/>
    </source>
</evidence>
<proteinExistence type="predicted"/>
<dbReference type="InterPro" id="IPR022148">
    <property type="entry name" value="CopG_antitoxin"/>
</dbReference>
<comment type="caution">
    <text evidence="1">The sequence shown here is derived from an EMBL/GenBank/DDBJ whole genome shotgun (WGS) entry which is preliminary data.</text>
</comment>
<gene>
    <name evidence="1" type="ORF">A2161_06810</name>
</gene>
<dbReference type="AlphaFoldDB" id="A0A1F7RMZ1"/>
<organism evidence="1 2">
    <name type="scientific">Candidatus Schekmanbacteria bacterium RBG_13_48_7</name>
    <dbReference type="NCBI Taxonomy" id="1817878"/>
    <lineage>
        <taxon>Bacteria</taxon>
        <taxon>Candidatus Schekmaniibacteriota</taxon>
    </lineage>
</organism>
<protein>
    <submittedName>
        <fullName evidence="1">Uncharacterized protein</fullName>
    </submittedName>
</protein>
<sequence>MANKRKNIPNNMTITQASEFWDTHSVADYPSHVVQLEYRPEEMITFVAISSDLLVHLEKKAKERGVSLETLVNLWIQEKLLV</sequence>
<dbReference type="Proteomes" id="UP000179266">
    <property type="component" value="Unassembled WGS sequence"/>
</dbReference>
<reference evidence="1 2" key="1">
    <citation type="journal article" date="2016" name="Nat. Commun.">
        <title>Thousands of microbial genomes shed light on interconnected biogeochemical processes in an aquifer system.</title>
        <authorList>
            <person name="Anantharaman K."/>
            <person name="Brown C.T."/>
            <person name="Hug L.A."/>
            <person name="Sharon I."/>
            <person name="Castelle C.J."/>
            <person name="Probst A.J."/>
            <person name="Thomas B.C."/>
            <person name="Singh A."/>
            <person name="Wilkins M.J."/>
            <person name="Karaoz U."/>
            <person name="Brodie E.L."/>
            <person name="Williams K.H."/>
            <person name="Hubbard S.S."/>
            <person name="Banfield J.F."/>
        </authorList>
    </citation>
    <scope>NUCLEOTIDE SEQUENCE [LARGE SCALE GENOMIC DNA]</scope>
</reference>
<dbReference type="Pfam" id="PF12441">
    <property type="entry name" value="CopG_antitoxin"/>
    <property type="match status" value="1"/>
</dbReference>
<name>A0A1F7RMZ1_9BACT</name>
<accession>A0A1F7RMZ1</accession>
<evidence type="ECO:0000313" key="2">
    <source>
        <dbReference type="Proteomes" id="UP000179266"/>
    </source>
</evidence>
<dbReference type="EMBL" id="MGDD01000331">
    <property type="protein sequence ID" value="OGL42247.1"/>
    <property type="molecule type" value="Genomic_DNA"/>
</dbReference>